<reference evidence="1 2" key="1">
    <citation type="submission" date="2015-03" db="EMBL/GenBank/DDBJ databases">
        <title>Caedibacter varicaedens, whole genome shotgun sequence.</title>
        <authorList>
            <person name="Suzuki H."/>
            <person name="Dapper A.L."/>
            <person name="Gibson A.K."/>
            <person name="Jackson C."/>
            <person name="Lee H."/>
            <person name="Pejaver V.R."/>
            <person name="Doak T."/>
            <person name="Lynch M."/>
        </authorList>
    </citation>
    <scope>NUCLEOTIDE SEQUENCE [LARGE SCALE GENOMIC DNA]</scope>
</reference>
<name>A0A0K8MEF3_9PROT</name>
<comment type="caution">
    <text evidence="1">The sequence shown here is derived from an EMBL/GenBank/DDBJ whole genome shotgun (WGS) entry which is preliminary data.</text>
</comment>
<evidence type="ECO:0000313" key="1">
    <source>
        <dbReference type="EMBL" id="GAO98852.1"/>
    </source>
</evidence>
<protein>
    <submittedName>
        <fullName evidence="1">Uncharacterized protein</fullName>
    </submittedName>
</protein>
<evidence type="ECO:0000313" key="2">
    <source>
        <dbReference type="Proteomes" id="UP000036771"/>
    </source>
</evidence>
<dbReference type="Proteomes" id="UP000036771">
    <property type="component" value="Unassembled WGS sequence"/>
</dbReference>
<accession>A0A0K8MEF3</accession>
<gene>
    <name evidence="1" type="ORF">Cva_01521</name>
</gene>
<keyword evidence="2" id="KW-1185">Reference proteome</keyword>
<dbReference type="AlphaFoldDB" id="A0A0K8MEF3"/>
<organism evidence="1 2">
    <name type="scientific">Caedimonas varicaedens</name>
    <dbReference type="NCBI Taxonomy" id="1629334"/>
    <lineage>
        <taxon>Bacteria</taxon>
        <taxon>Pseudomonadati</taxon>
        <taxon>Pseudomonadota</taxon>
        <taxon>Alphaproteobacteria</taxon>
        <taxon>Holosporales</taxon>
        <taxon>Caedimonadaceae</taxon>
        <taxon>Caedimonas</taxon>
    </lineage>
</organism>
<dbReference type="EMBL" id="BBVC01000098">
    <property type="protein sequence ID" value="GAO98852.1"/>
    <property type="molecule type" value="Genomic_DNA"/>
</dbReference>
<proteinExistence type="predicted"/>
<sequence length="88" mass="9853">MKINAGRTQTKAKAILRDWPVNQNSPEDLKKLDVAVSEELRALSSFCINVFTPVADEIYKRSSVNSPKNKPSKKIKIDPKVCGVVRNK</sequence>